<dbReference type="SMART" id="SM00198">
    <property type="entry name" value="SCP"/>
    <property type="match status" value="1"/>
</dbReference>
<evidence type="ECO:0000313" key="3">
    <source>
        <dbReference type="Proteomes" id="UP000030651"/>
    </source>
</evidence>
<dbReference type="InterPro" id="IPR001283">
    <property type="entry name" value="CRISP-related"/>
</dbReference>
<accession>W3XN42</accession>
<name>W3XN42_PESFW</name>
<dbReference type="Pfam" id="PF00188">
    <property type="entry name" value="CAP"/>
    <property type="match status" value="1"/>
</dbReference>
<dbReference type="HOGENOM" id="CLU_035730_5_1_1"/>
<dbReference type="EMBL" id="KI912109">
    <property type="protein sequence ID" value="ETS86932.1"/>
    <property type="molecule type" value="Genomic_DNA"/>
</dbReference>
<keyword evidence="3" id="KW-1185">Reference proteome</keyword>
<dbReference type="RefSeq" id="XP_007827532.1">
    <property type="nucleotide sequence ID" value="XM_007829341.1"/>
</dbReference>
<dbReference type="KEGG" id="pfy:PFICI_00760"/>
<protein>
    <recommendedName>
        <fullName evidence="1">SCP domain-containing protein</fullName>
    </recommendedName>
</protein>
<sequence length="152" mass="15763">MTWSPTLAETARKIASSCIYGHDTSVDGGGYGQNIGAGFLSTAMGQFITEGLYNSEVNNYVYYGGEPNLNTLSQWGHFSQIVWKSSITVGCYTSDCSATGLSNAPGIPPYFTVCNYGPAGNVIGGFGANVGPSIGLATVDASYGCPSRANCV</sequence>
<dbReference type="GeneID" id="19265773"/>
<dbReference type="InParanoid" id="W3XN42"/>
<feature type="domain" description="SCP" evidence="1">
    <location>
        <begin position="1"/>
        <end position="124"/>
    </location>
</feature>
<proteinExistence type="predicted"/>
<dbReference type="AlphaFoldDB" id="W3XN42"/>
<evidence type="ECO:0000259" key="1">
    <source>
        <dbReference type="SMART" id="SM00198"/>
    </source>
</evidence>
<dbReference type="PROSITE" id="PS01009">
    <property type="entry name" value="CRISP_1"/>
    <property type="match status" value="1"/>
</dbReference>
<dbReference type="PRINTS" id="PR00837">
    <property type="entry name" value="V5TPXLIKE"/>
</dbReference>
<reference evidence="3" key="1">
    <citation type="journal article" date="2015" name="BMC Genomics">
        <title>Genomic and transcriptomic analysis of the endophytic fungus Pestalotiopsis fici reveals its lifestyle and high potential for synthesis of natural products.</title>
        <authorList>
            <person name="Wang X."/>
            <person name="Zhang X."/>
            <person name="Liu L."/>
            <person name="Xiang M."/>
            <person name="Wang W."/>
            <person name="Sun X."/>
            <person name="Che Y."/>
            <person name="Guo L."/>
            <person name="Liu G."/>
            <person name="Guo L."/>
            <person name="Wang C."/>
            <person name="Yin W.B."/>
            <person name="Stadler M."/>
            <person name="Zhang X."/>
            <person name="Liu X."/>
        </authorList>
    </citation>
    <scope>NUCLEOTIDE SEQUENCE [LARGE SCALE GENOMIC DNA]</scope>
    <source>
        <strain evidence="3">W106-1 / CGMCC3.15140</strain>
    </source>
</reference>
<dbReference type="CDD" id="cd05380">
    <property type="entry name" value="CAP_euk"/>
    <property type="match status" value="1"/>
</dbReference>
<dbReference type="InterPro" id="IPR014044">
    <property type="entry name" value="CAP_dom"/>
</dbReference>
<dbReference type="Proteomes" id="UP000030651">
    <property type="component" value="Unassembled WGS sequence"/>
</dbReference>
<dbReference type="SUPFAM" id="SSF55797">
    <property type="entry name" value="PR-1-like"/>
    <property type="match status" value="1"/>
</dbReference>
<dbReference type="eggNOG" id="KOG3017">
    <property type="taxonomic scope" value="Eukaryota"/>
</dbReference>
<organism evidence="2 3">
    <name type="scientific">Pestalotiopsis fici (strain W106-1 / CGMCC3.15140)</name>
    <dbReference type="NCBI Taxonomy" id="1229662"/>
    <lineage>
        <taxon>Eukaryota</taxon>
        <taxon>Fungi</taxon>
        <taxon>Dikarya</taxon>
        <taxon>Ascomycota</taxon>
        <taxon>Pezizomycotina</taxon>
        <taxon>Sordariomycetes</taxon>
        <taxon>Xylariomycetidae</taxon>
        <taxon>Amphisphaeriales</taxon>
        <taxon>Sporocadaceae</taxon>
        <taxon>Pestalotiopsis</taxon>
    </lineage>
</organism>
<dbReference type="OrthoDB" id="337038at2759"/>
<gene>
    <name evidence="2" type="ORF">PFICI_00760</name>
</gene>
<dbReference type="PANTHER" id="PTHR10334">
    <property type="entry name" value="CYSTEINE-RICH SECRETORY PROTEIN-RELATED"/>
    <property type="match status" value="1"/>
</dbReference>
<dbReference type="Gene3D" id="3.40.33.10">
    <property type="entry name" value="CAP"/>
    <property type="match status" value="1"/>
</dbReference>
<dbReference type="GO" id="GO:0005576">
    <property type="term" value="C:extracellular region"/>
    <property type="evidence" value="ECO:0007669"/>
    <property type="project" value="InterPro"/>
</dbReference>
<dbReference type="InterPro" id="IPR035940">
    <property type="entry name" value="CAP_sf"/>
</dbReference>
<dbReference type="OMA" id="HVTNING"/>
<evidence type="ECO:0000313" key="2">
    <source>
        <dbReference type="EMBL" id="ETS86932.1"/>
    </source>
</evidence>
<dbReference type="InterPro" id="IPR018244">
    <property type="entry name" value="Allrgn_V5/Tpx1_CS"/>
</dbReference>